<dbReference type="InterPro" id="IPR037058">
    <property type="entry name" value="Falgellar_hook_FlgE_sf"/>
</dbReference>
<evidence type="ECO:0000256" key="5">
    <source>
        <dbReference type="RuleBase" id="RU362116"/>
    </source>
</evidence>
<evidence type="ECO:0000256" key="2">
    <source>
        <dbReference type="ARBA" id="ARBA00009677"/>
    </source>
</evidence>
<reference evidence="10 11" key="1">
    <citation type="submission" date="2016-12" db="EMBL/GenBank/DDBJ databases">
        <title>Draft genome sequences of strains Salinicola socius SMB35, Salinicola sp. MH3R3-1 and Chromohalobacter sp. SMB17 from the Verkhnekamsk potash mining region of Russia.</title>
        <authorList>
            <person name="Mavrodi D.V."/>
            <person name="Olsson B.E."/>
            <person name="Korsakova E.S."/>
            <person name="Pyankova A."/>
            <person name="Mavrodi O.V."/>
            <person name="Plotnikova E.G."/>
        </authorList>
    </citation>
    <scope>NUCLEOTIDE SEQUENCE [LARGE SCALE GENOMIC DNA]</scope>
    <source>
        <strain evidence="10 11">SMB35</strain>
    </source>
</reference>
<name>A0A1Q8SVY3_9GAMM</name>
<evidence type="ECO:0000256" key="1">
    <source>
        <dbReference type="ARBA" id="ARBA00004117"/>
    </source>
</evidence>
<comment type="subcellular location">
    <subcellularLocation>
        <location evidence="1 5">Bacterial flagellum basal body</location>
    </subcellularLocation>
</comment>
<evidence type="ECO:0000313" key="10">
    <source>
        <dbReference type="EMBL" id="OLO05586.1"/>
    </source>
</evidence>
<dbReference type="GO" id="GO:0071978">
    <property type="term" value="P:bacterial-type flagellum-dependent swarming motility"/>
    <property type="evidence" value="ECO:0007669"/>
    <property type="project" value="TreeGrafter"/>
</dbReference>
<dbReference type="InterPro" id="IPR037925">
    <property type="entry name" value="FlgE/F/G-like"/>
</dbReference>
<dbReference type="SUPFAM" id="SSF117143">
    <property type="entry name" value="Flagellar hook protein flgE"/>
    <property type="match status" value="1"/>
</dbReference>
<dbReference type="Pfam" id="PF07559">
    <property type="entry name" value="FlgE_D2"/>
    <property type="match status" value="1"/>
</dbReference>
<keyword evidence="10" id="KW-0966">Cell projection</keyword>
<comment type="function">
    <text evidence="5">A flexible structure which links the flagellar filament to the drive apparatus in the basal body.</text>
</comment>
<dbReference type="EMBL" id="MSDO01000003">
    <property type="protein sequence ID" value="OLO05586.1"/>
    <property type="molecule type" value="Genomic_DNA"/>
</dbReference>
<dbReference type="Pfam" id="PF22692">
    <property type="entry name" value="LlgE_F_G_D1"/>
    <property type="match status" value="1"/>
</dbReference>
<gene>
    <name evidence="10" type="primary">flgE</name>
    <name evidence="10" type="ORF">BTW07_03705</name>
</gene>
<dbReference type="Proteomes" id="UP000186878">
    <property type="component" value="Unassembled WGS sequence"/>
</dbReference>
<dbReference type="NCBIfam" id="TIGR03506">
    <property type="entry name" value="FlgEFG_subfam"/>
    <property type="match status" value="1"/>
</dbReference>
<dbReference type="RefSeq" id="WP_075568807.1">
    <property type="nucleotide sequence ID" value="NZ_MSDO01000003.1"/>
</dbReference>
<keyword evidence="10" id="KW-0969">Cilium</keyword>
<dbReference type="InterPro" id="IPR011491">
    <property type="entry name" value="FlgE_D2"/>
</dbReference>
<dbReference type="PANTHER" id="PTHR30435">
    <property type="entry name" value="FLAGELLAR PROTEIN"/>
    <property type="match status" value="1"/>
</dbReference>
<dbReference type="GO" id="GO:0009425">
    <property type="term" value="C:bacterial-type flagellum basal body"/>
    <property type="evidence" value="ECO:0007669"/>
    <property type="project" value="UniProtKB-SubCell"/>
</dbReference>
<keyword evidence="4 5" id="KW-0975">Bacterial flagellum</keyword>
<dbReference type="Pfam" id="PF06429">
    <property type="entry name" value="Flg_bbr_C"/>
    <property type="match status" value="1"/>
</dbReference>
<comment type="caution">
    <text evidence="10">The sequence shown here is derived from an EMBL/GenBank/DDBJ whole genome shotgun (WGS) entry which is preliminary data.</text>
</comment>
<dbReference type="PANTHER" id="PTHR30435:SF1">
    <property type="entry name" value="FLAGELLAR HOOK PROTEIN FLGE"/>
    <property type="match status" value="1"/>
</dbReference>
<proteinExistence type="inferred from homology"/>
<dbReference type="GO" id="GO:0009424">
    <property type="term" value="C:bacterial-type flagellum hook"/>
    <property type="evidence" value="ECO:0007669"/>
    <property type="project" value="TreeGrafter"/>
</dbReference>
<dbReference type="InterPro" id="IPR010930">
    <property type="entry name" value="Flg_bb/hook_C_dom"/>
</dbReference>
<dbReference type="InterPro" id="IPR020013">
    <property type="entry name" value="Flagellar_FlgE/F/G"/>
</dbReference>
<evidence type="ECO:0000259" key="8">
    <source>
        <dbReference type="Pfam" id="PF07559"/>
    </source>
</evidence>
<dbReference type="STRING" id="404433.BTW07_03705"/>
<evidence type="ECO:0000256" key="3">
    <source>
        <dbReference type="ARBA" id="ARBA00019015"/>
    </source>
</evidence>
<comment type="similarity">
    <text evidence="2 5">Belongs to the flagella basal body rod proteins family.</text>
</comment>
<feature type="domain" description="Flagellar hook protein FlgE D2" evidence="8">
    <location>
        <begin position="185"/>
        <end position="311"/>
    </location>
</feature>
<dbReference type="AlphaFoldDB" id="A0A1Q8SVY3"/>
<evidence type="ECO:0000259" key="7">
    <source>
        <dbReference type="Pfam" id="PF06429"/>
    </source>
</evidence>
<organism evidence="10 11">
    <name type="scientific">Salinicola socius</name>
    <dbReference type="NCBI Taxonomy" id="404433"/>
    <lineage>
        <taxon>Bacteria</taxon>
        <taxon>Pseudomonadati</taxon>
        <taxon>Pseudomonadota</taxon>
        <taxon>Gammaproteobacteria</taxon>
        <taxon>Oceanospirillales</taxon>
        <taxon>Halomonadaceae</taxon>
        <taxon>Salinicola</taxon>
    </lineage>
</organism>
<feature type="domain" description="Flagellar basal-body/hook protein C-terminal" evidence="7">
    <location>
        <begin position="386"/>
        <end position="429"/>
    </location>
</feature>
<dbReference type="InterPro" id="IPR001444">
    <property type="entry name" value="Flag_bb_rod_N"/>
</dbReference>
<evidence type="ECO:0000259" key="6">
    <source>
        <dbReference type="Pfam" id="PF00460"/>
    </source>
</evidence>
<feature type="domain" description="Flagellar basal body rod protein N-terminal" evidence="6">
    <location>
        <begin position="6"/>
        <end position="33"/>
    </location>
</feature>
<dbReference type="OrthoDB" id="8578401at2"/>
<dbReference type="Pfam" id="PF00460">
    <property type="entry name" value="Flg_bb_rod"/>
    <property type="match status" value="1"/>
</dbReference>
<dbReference type="Gene3D" id="2.60.98.20">
    <property type="entry name" value="Flagellar hook protein FlgE"/>
    <property type="match status" value="1"/>
</dbReference>
<protein>
    <recommendedName>
        <fullName evidence="3 5">Flagellar hook protein FlgE</fullName>
    </recommendedName>
</protein>
<dbReference type="GO" id="GO:0005829">
    <property type="term" value="C:cytosol"/>
    <property type="evidence" value="ECO:0007669"/>
    <property type="project" value="TreeGrafter"/>
</dbReference>
<sequence length="430" mass="44379">MGFSQALSGVNAAAQQLDVIGNNISNSQTKGFKSGSVQFSDVFANSAVGLGTRVSGVLQDFSTGSLEATGRNLDIAISGDGFLRFQQEGEVGYSRNGQLTMTADGFLENAQGARLMGYGLADAANVNSGVVVGGQPQVLNIPAADMPASATGATGTGINIQLNLDASTVADDTSTTVLYDNLAAKTAEDTTQQTSIAYNYSTSFTVYDSQGAQHNATLYFQKTGDNAWSARTALDGVLTDQEFPATFDSAGKLATINGQDATANPVNWPTLSFGANELGNGVDPINATFNMAGSTQFSDDSTVKSLAQDGYSSGALVGISFADDGSVVGSYANEKTVSLGQIALATFRNPEGLTPSGGNLFAATADSGNELLGTAGTGTLGSIESETLEASNVDLTQELVNLIIAQRNYQANTNSIRTQSEVMDQVAQLR</sequence>
<evidence type="ECO:0000313" key="11">
    <source>
        <dbReference type="Proteomes" id="UP000186878"/>
    </source>
</evidence>
<keyword evidence="11" id="KW-1185">Reference proteome</keyword>
<keyword evidence="10" id="KW-0282">Flagellum</keyword>
<feature type="domain" description="Flagellar hook protein FlgE/F/G-like D1" evidence="9">
    <location>
        <begin position="76"/>
        <end position="138"/>
    </location>
</feature>
<dbReference type="InterPro" id="IPR053967">
    <property type="entry name" value="LlgE_F_G-like_D1"/>
</dbReference>
<evidence type="ECO:0000256" key="4">
    <source>
        <dbReference type="ARBA" id="ARBA00023143"/>
    </source>
</evidence>
<evidence type="ECO:0000259" key="9">
    <source>
        <dbReference type="Pfam" id="PF22692"/>
    </source>
</evidence>
<dbReference type="NCBIfam" id="NF004238">
    <property type="entry name" value="PRK05682.1-1"/>
    <property type="match status" value="1"/>
</dbReference>
<accession>A0A1Q8SVY3</accession>